<dbReference type="Proteomes" id="UP001642464">
    <property type="component" value="Unassembled WGS sequence"/>
</dbReference>
<gene>
    <name evidence="1" type="ORF">SCF082_LOCUS12978</name>
</gene>
<dbReference type="GO" id="GO:0008168">
    <property type="term" value="F:methyltransferase activity"/>
    <property type="evidence" value="ECO:0007669"/>
    <property type="project" value="UniProtKB-KW"/>
</dbReference>
<dbReference type="GO" id="GO:0032259">
    <property type="term" value="P:methylation"/>
    <property type="evidence" value="ECO:0007669"/>
    <property type="project" value="UniProtKB-KW"/>
</dbReference>
<evidence type="ECO:0000313" key="1">
    <source>
        <dbReference type="EMBL" id="CAK9015958.1"/>
    </source>
</evidence>
<proteinExistence type="predicted"/>
<reference evidence="1 2" key="1">
    <citation type="submission" date="2024-02" db="EMBL/GenBank/DDBJ databases">
        <authorList>
            <person name="Chen Y."/>
            <person name="Shah S."/>
            <person name="Dougan E. K."/>
            <person name="Thang M."/>
            <person name="Chan C."/>
        </authorList>
    </citation>
    <scope>NUCLEOTIDE SEQUENCE [LARGE SCALE GENOMIC DNA]</scope>
</reference>
<keyword evidence="1" id="KW-0489">Methyltransferase</keyword>
<protein>
    <submittedName>
        <fullName evidence="1">Modification methylase ScrFIA</fullName>
    </submittedName>
</protein>
<organism evidence="1 2">
    <name type="scientific">Durusdinium trenchii</name>
    <dbReference type="NCBI Taxonomy" id="1381693"/>
    <lineage>
        <taxon>Eukaryota</taxon>
        <taxon>Sar</taxon>
        <taxon>Alveolata</taxon>
        <taxon>Dinophyceae</taxon>
        <taxon>Suessiales</taxon>
        <taxon>Symbiodiniaceae</taxon>
        <taxon>Durusdinium</taxon>
    </lineage>
</organism>
<name>A0ABP0JND2_9DINO</name>
<keyword evidence="1" id="KW-0808">Transferase</keyword>
<comment type="caution">
    <text evidence="1">The sequence shown here is derived from an EMBL/GenBank/DDBJ whole genome shotgun (WGS) entry which is preliminary data.</text>
</comment>
<keyword evidence="2" id="KW-1185">Reference proteome</keyword>
<dbReference type="EMBL" id="CAXAMM010007991">
    <property type="protein sequence ID" value="CAK9015958.1"/>
    <property type="molecule type" value="Genomic_DNA"/>
</dbReference>
<accession>A0ABP0JND2</accession>
<evidence type="ECO:0000313" key="2">
    <source>
        <dbReference type="Proteomes" id="UP001642464"/>
    </source>
</evidence>
<sequence>MDFVVQACQRRGLALTWCSVKLSNCGLAAGRKRVFLLAAKKGYNPFREGSEDVDFQSWASAEWNPDSNVPLSEWLLDSRSDEEQLRMNCLGNIVVPRQAALGVCALNQLLLKG</sequence>